<dbReference type="SMART" id="SM00382">
    <property type="entry name" value="AAA"/>
    <property type="match status" value="1"/>
</dbReference>
<keyword evidence="2" id="KW-0813">Transport</keyword>
<gene>
    <name evidence="5" type="ORF">CAG72_17850</name>
</gene>
<dbReference type="PANTHER" id="PTHR42788">
    <property type="entry name" value="TAURINE IMPORT ATP-BINDING PROTEIN-RELATED"/>
    <property type="match status" value="1"/>
</dbReference>
<sequence length="275" mass="30862">MNPFVSFRQISHVYCSGRQSTQVLDNVSFDINRHEFVAIVGPSGCGKSTLLRLLSGLLSPTEGQVEIFGRAVREPREDIGIVFQKPTLLPWKNVLDNTLFPIYHKYGGVSNKDRKFARSLLRKVGLADFADSRPDQLSGGMQQRVGIARALLLDPDILIMDEPFSALDALTREEMGFELLRLWAEKPKTVLFITHSISEAVLLADKVLVMGPRPSTVLEEIPIELPRPRTLDSIKHPLFGLYTGKIREHFYRPAELPETDKDVAPEPAPRIRPVA</sequence>
<dbReference type="PROSITE" id="PS50893">
    <property type="entry name" value="ABC_TRANSPORTER_2"/>
    <property type="match status" value="1"/>
</dbReference>
<dbReference type="InterPro" id="IPR050166">
    <property type="entry name" value="ABC_transporter_ATP-bind"/>
</dbReference>
<evidence type="ECO:0000256" key="1">
    <source>
        <dbReference type="ARBA" id="ARBA00005417"/>
    </source>
</evidence>
<protein>
    <submittedName>
        <fullName evidence="5">ATP-binding cassette domain-containing protein</fullName>
    </submittedName>
</protein>
<dbReference type="PROSITE" id="PS00211">
    <property type="entry name" value="ABC_TRANSPORTER_1"/>
    <property type="match status" value="1"/>
</dbReference>
<evidence type="ECO:0000256" key="2">
    <source>
        <dbReference type="ARBA" id="ARBA00022448"/>
    </source>
</evidence>
<dbReference type="EMBL" id="WXWW01000256">
    <property type="protein sequence ID" value="NAW67062.1"/>
    <property type="molecule type" value="Genomic_DNA"/>
</dbReference>
<dbReference type="InterPro" id="IPR027417">
    <property type="entry name" value="P-loop_NTPase"/>
</dbReference>
<accession>A0A7X4WE29</accession>
<keyword evidence="4 5" id="KW-0067">ATP-binding</keyword>
<organism evidence="5 6">
    <name type="scientific">Photobacterium halotolerans</name>
    <dbReference type="NCBI Taxonomy" id="265726"/>
    <lineage>
        <taxon>Bacteria</taxon>
        <taxon>Pseudomonadati</taxon>
        <taxon>Pseudomonadota</taxon>
        <taxon>Gammaproteobacteria</taxon>
        <taxon>Vibrionales</taxon>
        <taxon>Vibrionaceae</taxon>
        <taxon>Photobacterium</taxon>
    </lineage>
</organism>
<dbReference type="Gene3D" id="3.40.50.300">
    <property type="entry name" value="P-loop containing nucleotide triphosphate hydrolases"/>
    <property type="match status" value="1"/>
</dbReference>
<evidence type="ECO:0000313" key="6">
    <source>
        <dbReference type="Proteomes" id="UP000465712"/>
    </source>
</evidence>
<reference evidence="5 6" key="1">
    <citation type="submission" date="2017-05" db="EMBL/GenBank/DDBJ databases">
        <title>High clonality and local adaptation shapes Vibrionaceae linages within an endangered oasis.</title>
        <authorList>
            <person name="Vazquez-Rosas-Landa M."/>
        </authorList>
    </citation>
    <scope>NUCLEOTIDE SEQUENCE [LARGE SCALE GENOMIC DNA]</scope>
    <source>
        <strain evidence="5 6">P46_P4S1P180</strain>
    </source>
</reference>
<comment type="similarity">
    <text evidence="1">Belongs to the ABC transporter superfamily.</text>
</comment>
<evidence type="ECO:0000256" key="3">
    <source>
        <dbReference type="ARBA" id="ARBA00022741"/>
    </source>
</evidence>
<dbReference type="AlphaFoldDB" id="A0A7X4WE29"/>
<comment type="caution">
    <text evidence="5">The sequence shown here is derived from an EMBL/GenBank/DDBJ whole genome shotgun (WGS) entry which is preliminary data.</text>
</comment>
<dbReference type="Proteomes" id="UP000465712">
    <property type="component" value="Unassembled WGS sequence"/>
</dbReference>
<dbReference type="InterPro" id="IPR003593">
    <property type="entry name" value="AAA+_ATPase"/>
</dbReference>
<evidence type="ECO:0000256" key="4">
    <source>
        <dbReference type="ARBA" id="ARBA00022840"/>
    </source>
</evidence>
<dbReference type="PANTHER" id="PTHR42788:SF13">
    <property type="entry name" value="ALIPHATIC SULFONATES IMPORT ATP-BINDING PROTEIN SSUB"/>
    <property type="match status" value="1"/>
</dbReference>
<dbReference type="CDD" id="cd03293">
    <property type="entry name" value="ABC_NrtD_SsuB_transporters"/>
    <property type="match status" value="1"/>
</dbReference>
<dbReference type="InterPro" id="IPR017871">
    <property type="entry name" value="ABC_transporter-like_CS"/>
</dbReference>
<dbReference type="SUPFAM" id="SSF52540">
    <property type="entry name" value="P-loop containing nucleoside triphosphate hydrolases"/>
    <property type="match status" value="1"/>
</dbReference>
<dbReference type="Pfam" id="PF00005">
    <property type="entry name" value="ABC_tran"/>
    <property type="match status" value="1"/>
</dbReference>
<dbReference type="GO" id="GO:0005524">
    <property type="term" value="F:ATP binding"/>
    <property type="evidence" value="ECO:0007669"/>
    <property type="project" value="UniProtKB-KW"/>
</dbReference>
<dbReference type="RefSeq" id="WP_161446482.1">
    <property type="nucleotide sequence ID" value="NZ_WXWV01000294.1"/>
</dbReference>
<evidence type="ECO:0000313" key="5">
    <source>
        <dbReference type="EMBL" id="NAW67062.1"/>
    </source>
</evidence>
<name>A0A7X4WE29_9GAMM</name>
<proteinExistence type="inferred from homology"/>
<dbReference type="InterPro" id="IPR003439">
    <property type="entry name" value="ABC_transporter-like_ATP-bd"/>
</dbReference>
<keyword evidence="3" id="KW-0547">Nucleotide-binding</keyword>
<dbReference type="GO" id="GO:0016887">
    <property type="term" value="F:ATP hydrolysis activity"/>
    <property type="evidence" value="ECO:0007669"/>
    <property type="project" value="InterPro"/>
</dbReference>